<feature type="domain" description="PurM-like C-terminal" evidence="3">
    <location>
        <begin position="162"/>
        <end position="318"/>
    </location>
</feature>
<reference evidence="4" key="2">
    <citation type="submission" date="2024-05" db="EMBL/GenBank/DDBJ databases">
        <title>Rhodohalobacter halophilus gen. nov., sp. nov., a moderately halophilic member of the family Balneolaceae.</title>
        <authorList>
            <person name="Xia J."/>
        </authorList>
    </citation>
    <scope>NUCLEOTIDE SEQUENCE</scope>
    <source>
        <strain evidence="4">WB101</strain>
    </source>
</reference>
<evidence type="ECO:0000313" key="4">
    <source>
        <dbReference type="EMBL" id="MCG2590926.1"/>
    </source>
</evidence>
<name>A0ABS9KJB2_9BACT</name>
<proteinExistence type="inferred from homology"/>
<evidence type="ECO:0000259" key="2">
    <source>
        <dbReference type="Pfam" id="PF00586"/>
    </source>
</evidence>
<accession>A0ABS9KJB2</accession>
<dbReference type="Pfam" id="PF00586">
    <property type="entry name" value="AIRS"/>
    <property type="match status" value="1"/>
</dbReference>
<comment type="caution">
    <text evidence="4">The sequence shown here is derived from an EMBL/GenBank/DDBJ whole genome shotgun (WGS) entry which is preliminary data.</text>
</comment>
<reference evidence="4" key="1">
    <citation type="submission" date="2022-01" db="EMBL/GenBank/DDBJ databases">
        <authorList>
            <person name="Wang Y."/>
        </authorList>
    </citation>
    <scope>NUCLEOTIDE SEQUENCE</scope>
    <source>
        <strain evidence="4">WB101</strain>
    </source>
</reference>
<dbReference type="RefSeq" id="WP_237856444.1">
    <property type="nucleotide sequence ID" value="NZ_JAKLWS010000049.1"/>
</dbReference>
<dbReference type="InterPro" id="IPR036676">
    <property type="entry name" value="PurM-like_C_sf"/>
</dbReference>
<dbReference type="InterPro" id="IPR036921">
    <property type="entry name" value="PurM-like_N_sf"/>
</dbReference>
<organism evidence="4 5">
    <name type="scientific">Rhodohalobacter sulfatireducens</name>
    <dbReference type="NCBI Taxonomy" id="2911366"/>
    <lineage>
        <taxon>Bacteria</taxon>
        <taxon>Pseudomonadati</taxon>
        <taxon>Balneolota</taxon>
        <taxon>Balneolia</taxon>
        <taxon>Balneolales</taxon>
        <taxon>Balneolaceae</taxon>
        <taxon>Rhodohalobacter</taxon>
    </lineage>
</organism>
<dbReference type="PANTHER" id="PTHR30303">
    <property type="entry name" value="HYDROGENASE ISOENZYMES FORMATION PROTEIN HYPE"/>
    <property type="match status" value="1"/>
</dbReference>
<dbReference type="Gene3D" id="3.30.1330.10">
    <property type="entry name" value="PurM-like, N-terminal domain"/>
    <property type="match status" value="1"/>
</dbReference>
<feature type="domain" description="PurM-like N-terminal" evidence="2">
    <location>
        <begin position="40"/>
        <end position="138"/>
    </location>
</feature>
<sequence length="354" mass="38222">MSAFEDNFGKIGSSNLNEILLPRTGKKRRDVRTGPGFGVDTSVIDLGNNLGLAISSDPLSLIPSLGLKESAWLSVHLLVNDMATTGFSPQYAQFVLNLSPELSKEKFEEYWEYVHQFCKEVGVAITGGHTGQIEGQNSTIPGGGSMFLSAPLDEIITSDGAEPGDLIIVTKETALNSTAILAMSFPETVKNNLGKEVYQAACDNFYRTSSLPDALAAAEILENKTELKAMHDVTEGGVLGAIAEMAEASGCGFTVDDSMLPVGEAPKQIAELFEIDHRFCVGAGSMIMAVKPGCEEKLIEYLENQSIPATVVGEMTENSLGRKIIENSEEKEFSFDGIDPYWAAFFKAIKAEWK</sequence>
<keyword evidence="5" id="KW-1185">Reference proteome</keyword>
<evidence type="ECO:0000313" key="5">
    <source>
        <dbReference type="Proteomes" id="UP001165366"/>
    </source>
</evidence>
<dbReference type="InterPro" id="IPR011854">
    <property type="entry name" value="HypE"/>
</dbReference>
<dbReference type="PANTHER" id="PTHR30303:SF4">
    <property type="entry name" value="HYDROGENASE EXPRESSION_FORMATION PROTEIN HYPE"/>
    <property type="match status" value="1"/>
</dbReference>
<evidence type="ECO:0000259" key="3">
    <source>
        <dbReference type="Pfam" id="PF02769"/>
    </source>
</evidence>
<dbReference type="PIRSF" id="PIRSF005644">
    <property type="entry name" value="Hdrgns_mtr_HypE"/>
    <property type="match status" value="1"/>
</dbReference>
<dbReference type="Proteomes" id="UP001165366">
    <property type="component" value="Unassembled WGS sequence"/>
</dbReference>
<evidence type="ECO:0000256" key="1">
    <source>
        <dbReference type="ARBA" id="ARBA00006243"/>
    </source>
</evidence>
<dbReference type="SUPFAM" id="SSF55326">
    <property type="entry name" value="PurM N-terminal domain-like"/>
    <property type="match status" value="1"/>
</dbReference>
<protein>
    <submittedName>
        <fullName evidence="4">AIR synthase family protein</fullName>
    </submittedName>
</protein>
<comment type="similarity">
    <text evidence="1">Belongs to the HypE family.</text>
</comment>
<gene>
    <name evidence="4" type="ORF">L6773_20315</name>
</gene>
<dbReference type="Gene3D" id="3.90.650.10">
    <property type="entry name" value="PurM-like C-terminal domain"/>
    <property type="match status" value="1"/>
</dbReference>
<dbReference type="Pfam" id="PF02769">
    <property type="entry name" value="AIRS_C"/>
    <property type="match status" value="1"/>
</dbReference>
<dbReference type="EMBL" id="JAKLWS010000049">
    <property type="protein sequence ID" value="MCG2590926.1"/>
    <property type="molecule type" value="Genomic_DNA"/>
</dbReference>
<dbReference type="SUPFAM" id="SSF56042">
    <property type="entry name" value="PurM C-terminal domain-like"/>
    <property type="match status" value="1"/>
</dbReference>
<dbReference type="CDD" id="cd06061">
    <property type="entry name" value="PurM-like1"/>
    <property type="match status" value="1"/>
</dbReference>
<dbReference type="InterPro" id="IPR016188">
    <property type="entry name" value="PurM-like_N"/>
</dbReference>
<dbReference type="InterPro" id="IPR010918">
    <property type="entry name" value="PurM-like_C_dom"/>
</dbReference>